<keyword evidence="2" id="KW-1185">Reference proteome</keyword>
<dbReference type="Proteomes" id="UP000289340">
    <property type="component" value="Chromosome 15"/>
</dbReference>
<accession>A0A445GY02</accession>
<dbReference type="EMBL" id="QZWG01000015">
    <property type="protein sequence ID" value="RZB66138.1"/>
    <property type="molecule type" value="Genomic_DNA"/>
</dbReference>
<feature type="non-terminal residue" evidence="1">
    <location>
        <position position="1"/>
    </location>
</feature>
<organism evidence="1 2">
    <name type="scientific">Glycine soja</name>
    <name type="common">Wild soybean</name>
    <dbReference type="NCBI Taxonomy" id="3848"/>
    <lineage>
        <taxon>Eukaryota</taxon>
        <taxon>Viridiplantae</taxon>
        <taxon>Streptophyta</taxon>
        <taxon>Embryophyta</taxon>
        <taxon>Tracheophyta</taxon>
        <taxon>Spermatophyta</taxon>
        <taxon>Magnoliopsida</taxon>
        <taxon>eudicotyledons</taxon>
        <taxon>Gunneridae</taxon>
        <taxon>Pentapetalae</taxon>
        <taxon>rosids</taxon>
        <taxon>fabids</taxon>
        <taxon>Fabales</taxon>
        <taxon>Fabaceae</taxon>
        <taxon>Papilionoideae</taxon>
        <taxon>50 kb inversion clade</taxon>
        <taxon>NPAAA clade</taxon>
        <taxon>indigoferoid/millettioid clade</taxon>
        <taxon>Phaseoleae</taxon>
        <taxon>Glycine</taxon>
        <taxon>Glycine subgen. Soja</taxon>
    </lineage>
</organism>
<proteinExistence type="predicted"/>
<comment type="caution">
    <text evidence="1">The sequence shown here is derived from an EMBL/GenBank/DDBJ whole genome shotgun (WGS) entry which is preliminary data.</text>
</comment>
<protein>
    <submittedName>
        <fullName evidence="1">Tobamovirus multiplication protein 2B</fullName>
    </submittedName>
</protein>
<gene>
    <name evidence="1" type="ORF">D0Y65_041973</name>
</gene>
<evidence type="ECO:0000313" key="2">
    <source>
        <dbReference type="Proteomes" id="UP000289340"/>
    </source>
</evidence>
<name>A0A445GY02_GLYSO</name>
<dbReference type="AlphaFoldDB" id="A0A445GY02"/>
<evidence type="ECO:0000313" key="1">
    <source>
        <dbReference type="EMBL" id="RZB66138.1"/>
    </source>
</evidence>
<sequence length="164" mass="18073">GLRWIEEEEGWIKKEMGKMAIEGGFPLLEKLRSLSLSMFFPYASYSFYKPKRVERPNTIYYSKRTSFVLAQMAAPGSDGGGGGTAEATVAKQISQVVQSTSNLLQLMQHSSLAQAQLVKLPKNLLTKVPTIKNTEQVLEQLPGVISSLDAHMENGLQKSEPSLV</sequence>
<reference evidence="1 2" key="1">
    <citation type="submission" date="2018-09" db="EMBL/GenBank/DDBJ databases">
        <title>A high-quality reference genome of wild soybean provides a powerful tool to mine soybean genomes.</title>
        <authorList>
            <person name="Xie M."/>
            <person name="Chung C.Y.L."/>
            <person name="Li M.-W."/>
            <person name="Wong F.-L."/>
            <person name="Chan T.-F."/>
            <person name="Lam H.-M."/>
        </authorList>
    </citation>
    <scope>NUCLEOTIDE SEQUENCE [LARGE SCALE GENOMIC DNA]</scope>
    <source>
        <strain evidence="2">cv. W05</strain>
        <tissue evidence="1">Hypocotyl of etiolated seedlings</tissue>
    </source>
</reference>